<dbReference type="GeneID" id="123040207"/>
<dbReference type="Gramene" id="TraesCS2B02G065400.1">
    <property type="protein sequence ID" value="TraesCS2B02G065400.1"/>
    <property type="gene ID" value="TraesCS2B02G065400"/>
</dbReference>
<keyword evidence="1" id="KW-0175">Coiled coil</keyword>
<evidence type="ECO:0000313" key="4">
    <source>
        <dbReference type="Proteomes" id="UP000019116"/>
    </source>
</evidence>
<dbReference type="Gramene" id="TraesPARA_EIv1.0_0607990.1">
    <property type="protein sequence ID" value="TraesPARA_EIv1.0_0607990.1.CDS"/>
    <property type="gene ID" value="TraesPARA_EIv1.0_0607990"/>
</dbReference>
<dbReference type="Proteomes" id="UP000019116">
    <property type="component" value="Chromosome 2B"/>
</dbReference>
<accession>A0A3B6BY84</accession>
<dbReference type="Gramene" id="TraesARI2B03G00847540.1">
    <property type="protein sequence ID" value="TraesARI2B03G00847540.1"/>
    <property type="gene ID" value="TraesARI2B03G00847540"/>
</dbReference>
<dbReference type="Gramene" id="TraesSTA2B03G00839360.1">
    <property type="protein sequence ID" value="TraesSTA2B03G00839360.1"/>
    <property type="gene ID" value="TraesSTA2B03G00839360"/>
</dbReference>
<reference evidence="3" key="2">
    <citation type="submission" date="2018-10" db="UniProtKB">
        <authorList>
            <consortium name="EnsemblPlants"/>
        </authorList>
    </citation>
    <scope>IDENTIFICATION</scope>
</reference>
<evidence type="ECO:0000256" key="2">
    <source>
        <dbReference type="SAM" id="Phobius"/>
    </source>
</evidence>
<dbReference type="OrthoDB" id="720483at2759"/>
<keyword evidence="4" id="KW-1185">Reference proteome</keyword>
<reference evidence="3" key="1">
    <citation type="submission" date="2018-08" db="EMBL/GenBank/DDBJ databases">
        <authorList>
            <person name="Rossello M."/>
        </authorList>
    </citation>
    <scope>NUCLEOTIDE SEQUENCE [LARGE SCALE GENOMIC DNA]</scope>
    <source>
        <strain evidence="3">cv. Chinese Spring</strain>
    </source>
</reference>
<dbReference type="Gramene" id="TraesRN2B0100140100.1">
    <property type="protein sequence ID" value="TraesRN2B0100140100.1"/>
    <property type="gene ID" value="TraesRN2B0100140100"/>
</dbReference>
<proteinExistence type="predicted"/>
<dbReference type="Gramene" id="TraesCAD_scaffold_037127_01G000200.1">
    <property type="protein sequence ID" value="TraesCAD_scaffold_037127_01G000200.1"/>
    <property type="gene ID" value="TraesCAD_scaffold_037127_01G000200"/>
</dbReference>
<keyword evidence="2" id="KW-0472">Membrane</keyword>
<dbReference type="Gramene" id="TraesLAC2B03G00835380.1">
    <property type="protein sequence ID" value="TraesLAC2B03G00835380.1"/>
    <property type="gene ID" value="TraesLAC2B03G00835380"/>
</dbReference>
<sequence length="148" mass="16452">MALRSLVRKMPALGLRPPPTANLMGPVRALSPAAGSRLMSHGAPAIDRLCAEIYSEDEMARVREEINRLRAETDQNRIELKKQDAEGLKMIEMTQQVMDAAEASYNEAARHNTEAIKSIMEDFRKIDKACDVVLISCPLLIILMAMAM</sequence>
<protein>
    <submittedName>
        <fullName evidence="3">Uncharacterized protein</fullName>
    </submittedName>
</protein>
<dbReference type="Gramene" id="TraesJUL2B03G00843610.1">
    <property type="protein sequence ID" value="TraesJUL2B03G00843610.1"/>
    <property type="gene ID" value="TraesJUL2B03G00843610"/>
</dbReference>
<dbReference type="Gramene" id="TraesMAC2B03G00836570.1">
    <property type="protein sequence ID" value="TraesMAC2B03G00836570.1"/>
    <property type="gene ID" value="TraesMAC2B03G00836570"/>
</dbReference>
<feature type="transmembrane region" description="Helical" evidence="2">
    <location>
        <begin position="129"/>
        <end position="147"/>
    </location>
</feature>
<evidence type="ECO:0000313" key="3">
    <source>
        <dbReference type="EnsemblPlants" id="TraesCS2B02G065400.1"/>
    </source>
</evidence>
<dbReference type="Gramene" id="TraesSYM2B03G00849150.1">
    <property type="protein sequence ID" value="TraesSYM2B03G00849150.1"/>
    <property type="gene ID" value="TraesSYM2B03G00849150"/>
</dbReference>
<dbReference type="Gramene" id="TraesCS2B03G0139900.1">
    <property type="protein sequence ID" value="TraesCS2B03G0139900.1.CDS"/>
    <property type="gene ID" value="TraesCS2B03G0139900"/>
</dbReference>
<dbReference type="SMR" id="A0A3B6BY84"/>
<organism evidence="3">
    <name type="scientific">Triticum aestivum</name>
    <name type="common">Wheat</name>
    <dbReference type="NCBI Taxonomy" id="4565"/>
    <lineage>
        <taxon>Eukaryota</taxon>
        <taxon>Viridiplantae</taxon>
        <taxon>Streptophyta</taxon>
        <taxon>Embryophyta</taxon>
        <taxon>Tracheophyta</taxon>
        <taxon>Spermatophyta</taxon>
        <taxon>Magnoliopsida</taxon>
        <taxon>Liliopsida</taxon>
        <taxon>Poales</taxon>
        <taxon>Poaceae</taxon>
        <taxon>BOP clade</taxon>
        <taxon>Pooideae</taxon>
        <taxon>Triticodae</taxon>
        <taxon>Triticeae</taxon>
        <taxon>Triticinae</taxon>
        <taxon>Triticum</taxon>
    </lineage>
</organism>
<dbReference type="Gramene" id="TraesLDM2B03G00840500.1">
    <property type="protein sequence ID" value="TraesLDM2B03G00840500.1"/>
    <property type="gene ID" value="TraesLDM2B03G00840500"/>
</dbReference>
<dbReference type="Gramene" id="TraesCLE_scaffold_028471_01G000200.1">
    <property type="protein sequence ID" value="TraesCLE_scaffold_028471_01G000200.1"/>
    <property type="gene ID" value="TraesCLE_scaffold_028471_01G000200"/>
</dbReference>
<dbReference type="OMA" id="WAPTAHA"/>
<name>A0A3B6BY84_WHEAT</name>
<evidence type="ECO:0000256" key="1">
    <source>
        <dbReference type="SAM" id="Coils"/>
    </source>
</evidence>
<keyword evidence="2" id="KW-0812">Transmembrane</keyword>
<gene>
    <name evidence="3" type="primary">LOC123040207</name>
</gene>
<dbReference type="AlphaFoldDB" id="A0A3B6BY84"/>
<keyword evidence="2" id="KW-1133">Transmembrane helix</keyword>
<dbReference type="RefSeq" id="XP_044319051.1">
    <property type="nucleotide sequence ID" value="XM_044463116.1"/>
</dbReference>
<feature type="coiled-coil region" evidence="1">
    <location>
        <begin position="59"/>
        <end position="86"/>
    </location>
</feature>
<dbReference type="Gramene" id="TraesROB_scaffold_000094_01G000300.1">
    <property type="protein sequence ID" value="TraesROB_scaffold_000094_01G000300.1"/>
    <property type="gene ID" value="TraesROB_scaffold_000094_01G000300"/>
</dbReference>
<dbReference type="EnsemblPlants" id="TraesCS2B02G065400.1">
    <property type="protein sequence ID" value="TraesCS2B02G065400.1"/>
    <property type="gene ID" value="TraesCS2B02G065400"/>
</dbReference>